<dbReference type="Proteomes" id="UP001596157">
    <property type="component" value="Unassembled WGS sequence"/>
</dbReference>
<evidence type="ECO:0000256" key="3">
    <source>
        <dbReference type="ARBA" id="ARBA00023125"/>
    </source>
</evidence>
<evidence type="ECO:0000256" key="1">
    <source>
        <dbReference type="ARBA" id="ARBA00011046"/>
    </source>
</evidence>
<comment type="similarity">
    <text evidence="1">Belongs to the BlaI transcriptional regulatory family.</text>
</comment>
<reference evidence="6" key="1">
    <citation type="journal article" date="2019" name="Int. J. Syst. Evol. Microbiol.">
        <title>The Global Catalogue of Microorganisms (GCM) 10K type strain sequencing project: providing services to taxonomists for standard genome sequencing and annotation.</title>
        <authorList>
            <consortium name="The Broad Institute Genomics Platform"/>
            <consortium name="The Broad Institute Genome Sequencing Center for Infectious Disease"/>
            <person name="Wu L."/>
            <person name="Ma J."/>
        </authorList>
    </citation>
    <scope>NUCLEOTIDE SEQUENCE [LARGE SCALE GENOMIC DNA]</scope>
    <source>
        <strain evidence="6">CCUG 59778</strain>
    </source>
</reference>
<dbReference type="InterPro" id="IPR005650">
    <property type="entry name" value="BlaI_family"/>
</dbReference>
<comment type="caution">
    <text evidence="5">The sequence shown here is derived from an EMBL/GenBank/DDBJ whole genome shotgun (WGS) entry which is preliminary data.</text>
</comment>
<gene>
    <name evidence="5" type="ORF">ACFPM7_30065</name>
</gene>
<keyword evidence="2" id="KW-0805">Transcription regulation</keyword>
<accession>A0ABW0EYT4</accession>
<dbReference type="Pfam" id="PF03965">
    <property type="entry name" value="Penicillinase_R"/>
    <property type="match status" value="1"/>
</dbReference>
<name>A0ABW0EYT4_9PSEU</name>
<dbReference type="Gene3D" id="1.10.10.10">
    <property type="entry name" value="Winged helix-like DNA-binding domain superfamily/Winged helix DNA-binding domain"/>
    <property type="match status" value="1"/>
</dbReference>
<keyword evidence="3" id="KW-0238">DNA-binding</keyword>
<dbReference type="SUPFAM" id="SSF46785">
    <property type="entry name" value="Winged helix' DNA-binding domain"/>
    <property type="match status" value="1"/>
</dbReference>
<evidence type="ECO:0000313" key="6">
    <source>
        <dbReference type="Proteomes" id="UP001596157"/>
    </source>
</evidence>
<sequence length="125" mass="13517">MTGNPAARRAPGELAAEVLRVLGGAGSALTPAEVRDALDPTGALSYSAVVTTLTRLHSKKLVNRRRDGRAYRYSASADPAALTAWRMGRLLDAESDRASVLMRFVSTLSEHDEALLRDMLRDHDA</sequence>
<dbReference type="InterPro" id="IPR036388">
    <property type="entry name" value="WH-like_DNA-bd_sf"/>
</dbReference>
<keyword evidence="6" id="KW-1185">Reference proteome</keyword>
<dbReference type="InterPro" id="IPR036390">
    <property type="entry name" value="WH_DNA-bd_sf"/>
</dbReference>
<evidence type="ECO:0000256" key="4">
    <source>
        <dbReference type="ARBA" id="ARBA00023163"/>
    </source>
</evidence>
<evidence type="ECO:0000256" key="2">
    <source>
        <dbReference type="ARBA" id="ARBA00023015"/>
    </source>
</evidence>
<evidence type="ECO:0000313" key="5">
    <source>
        <dbReference type="EMBL" id="MFC5291316.1"/>
    </source>
</evidence>
<dbReference type="EMBL" id="JBHSKF010000026">
    <property type="protein sequence ID" value="MFC5291316.1"/>
    <property type="molecule type" value="Genomic_DNA"/>
</dbReference>
<dbReference type="RefSeq" id="WP_378251233.1">
    <property type="nucleotide sequence ID" value="NZ_JBHSKF010000026.1"/>
</dbReference>
<protein>
    <submittedName>
        <fullName evidence="5">BlaI/MecI/CopY family transcriptional regulator</fullName>
    </submittedName>
</protein>
<organism evidence="5 6">
    <name type="scientific">Actinokineospora guangxiensis</name>
    <dbReference type="NCBI Taxonomy" id="1490288"/>
    <lineage>
        <taxon>Bacteria</taxon>
        <taxon>Bacillati</taxon>
        <taxon>Actinomycetota</taxon>
        <taxon>Actinomycetes</taxon>
        <taxon>Pseudonocardiales</taxon>
        <taxon>Pseudonocardiaceae</taxon>
        <taxon>Actinokineospora</taxon>
    </lineage>
</organism>
<keyword evidence="4" id="KW-0804">Transcription</keyword>
<proteinExistence type="inferred from homology"/>